<keyword evidence="1 4" id="KW-0489">Methyltransferase</keyword>
<name>A0ABP9IIR2_9ACTN</name>
<keyword evidence="2" id="KW-0808">Transferase</keyword>
<dbReference type="NCBIfam" id="NF040568">
    <property type="entry name" value="SCO2525_fam"/>
    <property type="match status" value="1"/>
</dbReference>
<protein>
    <submittedName>
        <fullName evidence="4">SCO2525 family SAM-dependent methyltransferase</fullName>
    </submittedName>
</protein>
<evidence type="ECO:0000256" key="1">
    <source>
        <dbReference type="ARBA" id="ARBA00022603"/>
    </source>
</evidence>
<comment type="caution">
    <text evidence="4">The sequence shown here is derived from an EMBL/GenBank/DDBJ whole genome shotgun (WGS) entry which is preliminary data.</text>
</comment>
<dbReference type="RefSeq" id="WP_345642152.1">
    <property type="nucleotide sequence ID" value="NZ_BAABKB010000002.1"/>
</dbReference>
<dbReference type="PANTHER" id="PTHR10867:SF17">
    <property type="entry name" value="NICOTINAMIDE N-METHYLTRANSFERASE"/>
    <property type="match status" value="1"/>
</dbReference>
<gene>
    <name evidence="4" type="ORF">GCM10023335_11650</name>
</gene>
<reference evidence="5" key="1">
    <citation type="journal article" date="2019" name="Int. J. Syst. Evol. Microbiol.">
        <title>The Global Catalogue of Microorganisms (GCM) 10K type strain sequencing project: providing services to taxonomists for standard genome sequencing and annotation.</title>
        <authorList>
            <consortium name="The Broad Institute Genomics Platform"/>
            <consortium name="The Broad Institute Genome Sequencing Center for Infectious Disease"/>
            <person name="Wu L."/>
            <person name="Ma J."/>
        </authorList>
    </citation>
    <scope>NUCLEOTIDE SEQUENCE [LARGE SCALE GENOMIC DNA]</scope>
    <source>
        <strain evidence="5">JCM 18409</strain>
    </source>
</reference>
<accession>A0ABP9IIR2</accession>
<evidence type="ECO:0000256" key="3">
    <source>
        <dbReference type="ARBA" id="ARBA00022691"/>
    </source>
</evidence>
<dbReference type="SUPFAM" id="SSF53335">
    <property type="entry name" value="S-adenosyl-L-methionine-dependent methyltransferases"/>
    <property type="match status" value="1"/>
</dbReference>
<keyword evidence="3" id="KW-0949">S-adenosyl-L-methionine</keyword>
<evidence type="ECO:0000313" key="4">
    <source>
        <dbReference type="EMBL" id="GAA4999144.1"/>
    </source>
</evidence>
<dbReference type="Gene3D" id="3.40.50.150">
    <property type="entry name" value="Vaccinia Virus protein VP39"/>
    <property type="match status" value="1"/>
</dbReference>
<dbReference type="GO" id="GO:0032259">
    <property type="term" value="P:methylation"/>
    <property type="evidence" value="ECO:0007669"/>
    <property type="project" value="UniProtKB-KW"/>
</dbReference>
<evidence type="ECO:0000313" key="5">
    <source>
        <dbReference type="Proteomes" id="UP001501759"/>
    </source>
</evidence>
<dbReference type="PROSITE" id="PS51681">
    <property type="entry name" value="SAM_MT_NNMT_PNMT_TEMT"/>
    <property type="match status" value="1"/>
</dbReference>
<keyword evidence="5" id="KW-1185">Reference proteome</keyword>
<sequence>MDSRSPGDGIDQLNADVAWDTFDPAAYIDHNYRHMLDEDQEIVSIVRRHFSDHFRRNPGRRIAGIDVGAGANLYPALSMLPWCEEITLLDRSAANVVYLKSQVAEYDANWDQFWDVLCEDESYTALGDDPRVRFRQAARVEQGDLFDLAGRRGRWSVGTMFFVAESLSTSHEEFRRGVESFMRALVPGAPFAAAFMEHSRGYDVGDWHFPACDISEADVRECIEGYTGKLETRHIGQPNVVREGYSGMIVAWGLRDPDACVTDSAG</sequence>
<organism evidence="4 5">
    <name type="scientific">Streptomyces siamensis</name>
    <dbReference type="NCBI Taxonomy" id="1274986"/>
    <lineage>
        <taxon>Bacteria</taxon>
        <taxon>Bacillati</taxon>
        <taxon>Actinomycetota</taxon>
        <taxon>Actinomycetes</taxon>
        <taxon>Kitasatosporales</taxon>
        <taxon>Streptomycetaceae</taxon>
        <taxon>Streptomyces</taxon>
    </lineage>
</organism>
<evidence type="ECO:0000256" key="2">
    <source>
        <dbReference type="ARBA" id="ARBA00022679"/>
    </source>
</evidence>
<dbReference type="PANTHER" id="PTHR10867">
    <property type="entry name" value="NNMT/PNMT/TEMT FAMILY MEMBER"/>
    <property type="match status" value="1"/>
</dbReference>
<dbReference type="Pfam" id="PF01234">
    <property type="entry name" value="NNMT_PNMT_TEMT"/>
    <property type="match status" value="1"/>
</dbReference>
<proteinExistence type="predicted"/>
<dbReference type="Proteomes" id="UP001501759">
    <property type="component" value="Unassembled WGS sequence"/>
</dbReference>
<dbReference type="InterPro" id="IPR029063">
    <property type="entry name" value="SAM-dependent_MTases_sf"/>
</dbReference>
<dbReference type="InterPro" id="IPR000940">
    <property type="entry name" value="NNMT_TEMT_trans"/>
</dbReference>
<dbReference type="EMBL" id="BAABKB010000002">
    <property type="protein sequence ID" value="GAA4999144.1"/>
    <property type="molecule type" value="Genomic_DNA"/>
</dbReference>
<dbReference type="GO" id="GO:0008168">
    <property type="term" value="F:methyltransferase activity"/>
    <property type="evidence" value="ECO:0007669"/>
    <property type="project" value="UniProtKB-KW"/>
</dbReference>